<sequence>MLNNPFNGLNGRERELLIMALILKKKLSFHNVVLEHDGTYYVGLRGRINIQENPNKNVNDLAAFIDSHPDLTLSDVMEVIKRKTRE</sequence>
<comment type="caution">
    <text evidence="1">The sequence shown here is derived from an EMBL/GenBank/DDBJ whole genome shotgun (WGS) entry which is preliminary data.</text>
</comment>
<dbReference type="EMBL" id="JAKRYL010000014">
    <property type="protein sequence ID" value="MCL7748325.1"/>
    <property type="molecule type" value="Genomic_DNA"/>
</dbReference>
<name>A0A9X2CUF2_9BACI</name>
<gene>
    <name evidence="1" type="ORF">MF646_14440</name>
</gene>
<evidence type="ECO:0000313" key="1">
    <source>
        <dbReference type="EMBL" id="MCL7748325.1"/>
    </source>
</evidence>
<reference evidence="1" key="1">
    <citation type="submission" date="2022-02" db="EMBL/GenBank/DDBJ databases">
        <title>Halalkalibacter sp. nov. isolated from Lonar Lake, India.</title>
        <authorList>
            <person name="Joshi A."/>
            <person name="Thite S."/>
            <person name="Lodha T."/>
        </authorList>
    </citation>
    <scope>NUCLEOTIDE SEQUENCE</scope>
    <source>
        <strain evidence="1">MEB205</strain>
    </source>
</reference>
<organism evidence="1 2">
    <name type="scientific">Halalkalibacter alkaliphilus</name>
    <dbReference type="NCBI Taxonomy" id="2917993"/>
    <lineage>
        <taxon>Bacteria</taxon>
        <taxon>Bacillati</taxon>
        <taxon>Bacillota</taxon>
        <taxon>Bacilli</taxon>
        <taxon>Bacillales</taxon>
        <taxon>Bacillaceae</taxon>
        <taxon>Halalkalibacter</taxon>
    </lineage>
</organism>
<proteinExistence type="predicted"/>
<evidence type="ECO:0000313" key="2">
    <source>
        <dbReference type="Proteomes" id="UP001139150"/>
    </source>
</evidence>
<dbReference type="RefSeq" id="WP_250097211.1">
    <property type="nucleotide sequence ID" value="NZ_JAKRYL010000014.1"/>
</dbReference>
<dbReference type="Proteomes" id="UP001139150">
    <property type="component" value="Unassembled WGS sequence"/>
</dbReference>
<dbReference type="AlphaFoldDB" id="A0A9X2CUF2"/>
<accession>A0A9X2CUF2</accession>
<protein>
    <submittedName>
        <fullName evidence="1">Uncharacterized protein</fullName>
    </submittedName>
</protein>
<keyword evidence="2" id="KW-1185">Reference proteome</keyword>